<gene>
    <name evidence="3" type="ORF">HINF_LOCUS37857</name>
    <name evidence="4" type="ORF">HINF_LOCUS40563</name>
    <name evidence="5" type="ORF">HINF_LOCUS63060</name>
    <name evidence="2" type="ORF">HINF_LOCUS9289</name>
</gene>
<organism evidence="3">
    <name type="scientific">Hexamita inflata</name>
    <dbReference type="NCBI Taxonomy" id="28002"/>
    <lineage>
        <taxon>Eukaryota</taxon>
        <taxon>Metamonada</taxon>
        <taxon>Diplomonadida</taxon>
        <taxon>Hexamitidae</taxon>
        <taxon>Hexamitinae</taxon>
        <taxon>Hexamita</taxon>
    </lineage>
</organism>
<dbReference type="EMBL" id="CAXDID020000160">
    <property type="protein sequence ID" value="CAL6044447.1"/>
    <property type="molecule type" value="Genomic_DNA"/>
</dbReference>
<keyword evidence="6" id="KW-1185">Reference proteome</keyword>
<comment type="caution">
    <text evidence="3">The sequence shown here is derived from an EMBL/GenBank/DDBJ whole genome shotgun (WGS) entry which is preliminary data.</text>
</comment>
<protein>
    <submittedName>
        <fullName evidence="3">Uncharacterized protein</fullName>
    </submittedName>
</protein>
<name>A0AA86Q6B3_9EUKA</name>
<evidence type="ECO:0000313" key="4">
    <source>
        <dbReference type="EMBL" id="CAL6044447.1"/>
    </source>
</evidence>
<evidence type="ECO:0000313" key="2">
    <source>
        <dbReference type="EMBL" id="CAI9921644.1"/>
    </source>
</evidence>
<accession>A0AA86Q6B3</accession>
<evidence type="ECO:0000313" key="5">
    <source>
        <dbReference type="EMBL" id="CAL6086222.1"/>
    </source>
</evidence>
<dbReference type="EMBL" id="CATOUU010000227">
    <property type="protein sequence ID" value="CAI9921644.1"/>
    <property type="molecule type" value="Genomic_DNA"/>
</dbReference>
<proteinExistence type="predicted"/>
<feature type="compositionally biased region" description="Polar residues" evidence="1">
    <location>
        <begin position="8"/>
        <end position="21"/>
    </location>
</feature>
<dbReference type="AlphaFoldDB" id="A0AA86Q6B3"/>
<dbReference type="EMBL" id="CATOUU010000807">
    <property type="protein sequence ID" value="CAI9950212.1"/>
    <property type="molecule type" value="Genomic_DNA"/>
</dbReference>
<evidence type="ECO:0000256" key="1">
    <source>
        <dbReference type="SAM" id="MobiDB-lite"/>
    </source>
</evidence>
<feature type="region of interest" description="Disordered" evidence="1">
    <location>
        <begin position="281"/>
        <end position="312"/>
    </location>
</feature>
<feature type="compositionally biased region" description="Basic and acidic residues" evidence="1">
    <location>
        <begin position="281"/>
        <end position="307"/>
    </location>
</feature>
<reference evidence="4 6" key="2">
    <citation type="submission" date="2024-07" db="EMBL/GenBank/DDBJ databases">
        <authorList>
            <person name="Akdeniz Z."/>
        </authorList>
    </citation>
    <scope>NUCLEOTIDE SEQUENCE [LARGE SCALE GENOMIC DNA]</scope>
</reference>
<feature type="region of interest" description="Disordered" evidence="1">
    <location>
        <begin position="8"/>
        <end position="27"/>
    </location>
</feature>
<dbReference type="Proteomes" id="UP001642409">
    <property type="component" value="Unassembled WGS sequence"/>
</dbReference>
<evidence type="ECO:0000313" key="3">
    <source>
        <dbReference type="EMBL" id="CAI9950212.1"/>
    </source>
</evidence>
<sequence length="646" mass="75004">MNITQAILNASRSQPMMSSPISEKGNGALSPGNHYKQNAIRALNSSINSSLNGTSVTQSTESKNPAYRFVKVLVPIEALNKQLVDVSVEEYSAKSVTFKLMTNEAEDIKNALTDFLKTNCTPVAQTDRQLISNIFQQLKDNFGRPTATVPKYVKRTEKLPQKPIPVPAPDNALARIYDESIDSFLEKRQERLAEEYTFKPTVNKKYANVTSSMMEKDPRPVEDPDGEEMKKLFKVSKKNEELADKYRQKVALKLVEEIKQRREEINTKKKYLDTEAKKIKEQEKKETEEMIKKHHKGEEEKPAEQKPAESVVEENPFKFEDIKEEEYQDLDFDKLQSLLIKRHARKPFEHKVDQYFIVQEREKKELEASKECTFQPEITKMGREVVFEEKNFGKRQFIQQAITQQKIKKSRNDVNNKRNVHNTFKPQIDPNSEKIALAQGRSSNIYQKLQNEAKAQQIMKVQMEQVIPDPECTFKPNISQVGKQAQSKLVTDLQNPKSPVREKEIPTGAFLQQNYLQTFREYAPVITQKHQQDEKQTLFQRLHKEGEEHLNRRKQFESWGETMNIMLANTIHTNARSGQIIKKEQKAIELFHLMKAENDFVTGTVVAENCQRFHKNGREKIKEWAEFIGDKEIAEWDFVRAFAEFE</sequence>
<dbReference type="EMBL" id="CAXDID020000391">
    <property type="protein sequence ID" value="CAL6086222.1"/>
    <property type="molecule type" value="Genomic_DNA"/>
</dbReference>
<evidence type="ECO:0000313" key="6">
    <source>
        <dbReference type="Proteomes" id="UP001642409"/>
    </source>
</evidence>
<reference evidence="3" key="1">
    <citation type="submission" date="2023-06" db="EMBL/GenBank/DDBJ databases">
        <authorList>
            <person name="Kurt Z."/>
        </authorList>
    </citation>
    <scope>NUCLEOTIDE SEQUENCE</scope>
</reference>